<comment type="caution">
    <text evidence="3">The sequence shown here is derived from an EMBL/GenBank/DDBJ whole genome shotgun (WGS) entry which is preliminary data.</text>
</comment>
<dbReference type="GO" id="GO:0006310">
    <property type="term" value="P:DNA recombination"/>
    <property type="evidence" value="ECO:0007669"/>
    <property type="project" value="UniProtKB-KW"/>
</dbReference>
<dbReference type="GO" id="GO:0015074">
    <property type="term" value="P:DNA integration"/>
    <property type="evidence" value="ECO:0007669"/>
    <property type="project" value="InterPro"/>
</dbReference>
<dbReference type="SUPFAM" id="SSF56349">
    <property type="entry name" value="DNA breaking-rejoining enzymes"/>
    <property type="match status" value="1"/>
</dbReference>
<dbReference type="Gene3D" id="1.10.443.10">
    <property type="entry name" value="Intergrase catalytic core"/>
    <property type="match status" value="1"/>
</dbReference>
<sequence length="113" mass="12616">QSAAQSKAGEQWQESGYVFTTRTGRQVEPRNVYRSFTRVAESAGLRVIRLHDARHGTATLLTAAGVAPRVVMEILGHSQISITMDVYTHVVQDTQREAMSHMDKLLKRRPDPG</sequence>
<dbReference type="Pfam" id="PF00589">
    <property type="entry name" value="Phage_integrase"/>
    <property type="match status" value="1"/>
</dbReference>
<dbReference type="Proteomes" id="UP000471648">
    <property type="component" value="Unassembled WGS sequence"/>
</dbReference>
<dbReference type="PROSITE" id="PS51898">
    <property type="entry name" value="TYR_RECOMBINASE"/>
    <property type="match status" value="1"/>
</dbReference>
<evidence type="ECO:0000259" key="2">
    <source>
        <dbReference type="PROSITE" id="PS51898"/>
    </source>
</evidence>
<dbReference type="EMBL" id="JAAGME010001317">
    <property type="protein sequence ID" value="NEB71567.1"/>
    <property type="molecule type" value="Genomic_DNA"/>
</dbReference>
<evidence type="ECO:0000313" key="3">
    <source>
        <dbReference type="EMBL" id="NEB71567.1"/>
    </source>
</evidence>
<dbReference type="PANTHER" id="PTHR30349">
    <property type="entry name" value="PHAGE INTEGRASE-RELATED"/>
    <property type="match status" value="1"/>
</dbReference>
<dbReference type="InterPro" id="IPR013762">
    <property type="entry name" value="Integrase-like_cat_sf"/>
</dbReference>
<feature type="domain" description="Tyr recombinase" evidence="2">
    <location>
        <begin position="1"/>
        <end position="100"/>
    </location>
</feature>
<reference evidence="3 4" key="1">
    <citation type="submission" date="2020-01" db="EMBL/GenBank/DDBJ databases">
        <title>Insect and environment-associated Actinomycetes.</title>
        <authorList>
            <person name="Currrie C."/>
            <person name="Chevrette M."/>
            <person name="Carlson C."/>
            <person name="Stubbendieck R."/>
            <person name="Wendt-Pienkowski E."/>
        </authorList>
    </citation>
    <scope>NUCLEOTIDE SEQUENCE [LARGE SCALE GENOMIC DNA]</scope>
    <source>
        <strain evidence="3 4">SID14438</strain>
    </source>
</reference>
<dbReference type="AlphaFoldDB" id="A0A6N9VGM9"/>
<name>A0A6N9VGM9_STRMI</name>
<keyword evidence="1" id="KW-0233">DNA recombination</keyword>
<dbReference type="InterPro" id="IPR002104">
    <property type="entry name" value="Integrase_catalytic"/>
</dbReference>
<dbReference type="InterPro" id="IPR050090">
    <property type="entry name" value="Tyrosine_recombinase_XerCD"/>
</dbReference>
<protein>
    <submittedName>
        <fullName evidence="3">Tyrosine-type recombinase/integrase</fullName>
    </submittedName>
</protein>
<feature type="non-terminal residue" evidence="3">
    <location>
        <position position="1"/>
    </location>
</feature>
<evidence type="ECO:0000313" key="4">
    <source>
        <dbReference type="Proteomes" id="UP000471648"/>
    </source>
</evidence>
<dbReference type="PANTHER" id="PTHR30349:SF91">
    <property type="entry name" value="INTA PROTEIN"/>
    <property type="match status" value="1"/>
</dbReference>
<dbReference type="RefSeq" id="WP_164358689.1">
    <property type="nucleotide sequence ID" value="NZ_JAAGME010001317.1"/>
</dbReference>
<evidence type="ECO:0000256" key="1">
    <source>
        <dbReference type="ARBA" id="ARBA00023172"/>
    </source>
</evidence>
<dbReference type="GO" id="GO:0003677">
    <property type="term" value="F:DNA binding"/>
    <property type="evidence" value="ECO:0007669"/>
    <property type="project" value="InterPro"/>
</dbReference>
<gene>
    <name evidence="3" type="ORF">G3I39_31535</name>
</gene>
<dbReference type="InterPro" id="IPR011010">
    <property type="entry name" value="DNA_brk_join_enz"/>
</dbReference>
<accession>A0A6N9VGM9</accession>
<proteinExistence type="predicted"/>
<organism evidence="3 4">
    <name type="scientific">Streptomyces microflavus</name>
    <name type="common">Streptomyces lipmanii</name>
    <dbReference type="NCBI Taxonomy" id="1919"/>
    <lineage>
        <taxon>Bacteria</taxon>
        <taxon>Bacillati</taxon>
        <taxon>Actinomycetota</taxon>
        <taxon>Actinomycetes</taxon>
        <taxon>Kitasatosporales</taxon>
        <taxon>Streptomycetaceae</taxon>
        <taxon>Streptomyces</taxon>
    </lineage>
</organism>